<evidence type="ECO:0000313" key="1">
    <source>
        <dbReference type="EMBL" id="RBI83318.1"/>
    </source>
</evidence>
<dbReference type="RefSeq" id="WP_113290490.1">
    <property type="nucleotide sequence ID" value="NZ_QNTQ01000018.1"/>
</dbReference>
<sequence length="155" mass="16535">MAGFGSWAAYTMPVVLALDGPSGVMVADQPFCAAQVGREESALLRIIFGYGDGNIVQVGSPRWDFPRRRGRLTLEVGEGDAALRLILSDAHYAEAFAERVNDRSTAPQVAALFAAMASHPATTLTVRDAAGRPIARFPTNGMEEALGRAERCAAR</sequence>
<keyword evidence="2" id="KW-1185">Reference proteome</keyword>
<dbReference type="Proteomes" id="UP000253370">
    <property type="component" value="Unassembled WGS sequence"/>
</dbReference>
<protein>
    <submittedName>
        <fullName evidence="1">Uncharacterized protein</fullName>
    </submittedName>
</protein>
<organism evidence="1 2">
    <name type="scientific">Rhodosalinus halophilus</name>
    <dbReference type="NCBI Taxonomy" id="2259333"/>
    <lineage>
        <taxon>Bacteria</taxon>
        <taxon>Pseudomonadati</taxon>
        <taxon>Pseudomonadota</taxon>
        <taxon>Alphaproteobacteria</taxon>
        <taxon>Rhodobacterales</taxon>
        <taxon>Paracoccaceae</taxon>
        <taxon>Rhodosalinus</taxon>
    </lineage>
</organism>
<evidence type="ECO:0000313" key="2">
    <source>
        <dbReference type="Proteomes" id="UP000253370"/>
    </source>
</evidence>
<accession>A0A365U5K8</accession>
<comment type="caution">
    <text evidence="1">The sequence shown here is derived from an EMBL/GenBank/DDBJ whole genome shotgun (WGS) entry which is preliminary data.</text>
</comment>
<dbReference type="AlphaFoldDB" id="A0A365U5K8"/>
<reference evidence="1 2" key="1">
    <citation type="submission" date="2018-07" db="EMBL/GenBank/DDBJ databases">
        <title>Rhodosalinus sp. strain E84T genomic sequence and assembly.</title>
        <authorList>
            <person name="Liu Z.-W."/>
            <person name="Lu D.-C."/>
        </authorList>
    </citation>
    <scope>NUCLEOTIDE SEQUENCE [LARGE SCALE GENOMIC DNA]</scope>
    <source>
        <strain evidence="1 2">E84</strain>
    </source>
</reference>
<gene>
    <name evidence="1" type="ORF">DRV85_16015</name>
</gene>
<name>A0A365U5K8_9RHOB</name>
<dbReference type="EMBL" id="QNTQ01000018">
    <property type="protein sequence ID" value="RBI83318.1"/>
    <property type="molecule type" value="Genomic_DNA"/>
</dbReference>
<proteinExistence type="predicted"/>